<organism evidence="2 3">
    <name type="scientific">Streptomyces siamensis</name>
    <dbReference type="NCBI Taxonomy" id="1274986"/>
    <lineage>
        <taxon>Bacteria</taxon>
        <taxon>Bacillati</taxon>
        <taxon>Actinomycetota</taxon>
        <taxon>Actinomycetes</taxon>
        <taxon>Kitasatosporales</taxon>
        <taxon>Streptomycetaceae</taxon>
        <taxon>Streptomyces</taxon>
    </lineage>
</organism>
<feature type="compositionally biased region" description="Basic and acidic residues" evidence="1">
    <location>
        <begin position="13"/>
        <end position="23"/>
    </location>
</feature>
<sequence length="63" mass="6562">MRPAPDRTQAPDLVRKRAPDTARTKGPGTADTRAQNSVAPTVPGTVDTARSMVRTAAPGPVKP</sequence>
<evidence type="ECO:0000256" key="1">
    <source>
        <dbReference type="SAM" id="MobiDB-lite"/>
    </source>
</evidence>
<reference evidence="3" key="1">
    <citation type="journal article" date="2019" name="Int. J. Syst. Evol. Microbiol.">
        <title>The Global Catalogue of Microorganisms (GCM) 10K type strain sequencing project: providing services to taxonomists for standard genome sequencing and annotation.</title>
        <authorList>
            <consortium name="The Broad Institute Genomics Platform"/>
            <consortium name="The Broad Institute Genome Sequencing Center for Infectious Disease"/>
            <person name="Wu L."/>
            <person name="Ma J."/>
        </authorList>
    </citation>
    <scope>NUCLEOTIDE SEQUENCE [LARGE SCALE GENOMIC DNA]</scope>
    <source>
        <strain evidence="3">JCM 18409</strain>
    </source>
</reference>
<protein>
    <submittedName>
        <fullName evidence="2">Uncharacterized protein</fullName>
    </submittedName>
</protein>
<comment type="caution">
    <text evidence="2">The sequence shown here is derived from an EMBL/GenBank/DDBJ whole genome shotgun (WGS) entry which is preliminary data.</text>
</comment>
<proteinExistence type="predicted"/>
<keyword evidence="3" id="KW-1185">Reference proteome</keyword>
<gene>
    <name evidence="2" type="ORF">GCM10023335_70070</name>
</gene>
<name>A0ABP9JF45_9ACTN</name>
<evidence type="ECO:0000313" key="3">
    <source>
        <dbReference type="Proteomes" id="UP001501759"/>
    </source>
</evidence>
<dbReference type="EMBL" id="BAABKB010000032">
    <property type="protein sequence ID" value="GAA5030111.1"/>
    <property type="molecule type" value="Genomic_DNA"/>
</dbReference>
<accession>A0ABP9JF45</accession>
<feature type="region of interest" description="Disordered" evidence="1">
    <location>
        <begin position="1"/>
        <end position="63"/>
    </location>
</feature>
<evidence type="ECO:0000313" key="2">
    <source>
        <dbReference type="EMBL" id="GAA5030111.1"/>
    </source>
</evidence>
<dbReference type="Proteomes" id="UP001501759">
    <property type="component" value="Unassembled WGS sequence"/>
</dbReference>